<organism evidence="2 3">
    <name type="scientific">Streptomyces purpurascens</name>
    <dbReference type="NCBI Taxonomy" id="1924"/>
    <lineage>
        <taxon>Bacteria</taxon>
        <taxon>Bacillati</taxon>
        <taxon>Actinomycetota</taxon>
        <taxon>Actinomycetes</taxon>
        <taxon>Kitasatosporales</taxon>
        <taxon>Streptomycetaceae</taxon>
        <taxon>Streptomyces</taxon>
    </lineage>
</organism>
<dbReference type="Proteomes" id="UP001621512">
    <property type="component" value="Chromosome"/>
</dbReference>
<evidence type="ECO:0000313" key="2">
    <source>
        <dbReference type="EMBL" id="WTW25456.1"/>
    </source>
</evidence>
<dbReference type="RefSeq" id="WP_189724599.1">
    <property type="nucleotide sequence ID" value="NZ_BMUK01000005.1"/>
</dbReference>
<proteinExistence type="predicted"/>
<dbReference type="EMBL" id="CP108341">
    <property type="protein sequence ID" value="WTW25456.1"/>
    <property type="molecule type" value="Genomic_DNA"/>
</dbReference>
<accession>A0ABZ1MFS9</accession>
<evidence type="ECO:0000256" key="1">
    <source>
        <dbReference type="SAM" id="MobiDB-lite"/>
    </source>
</evidence>
<keyword evidence="3" id="KW-1185">Reference proteome</keyword>
<reference evidence="2 3" key="1">
    <citation type="submission" date="2022-10" db="EMBL/GenBank/DDBJ databases">
        <title>The complete genomes of actinobacterial strains from the NBC collection.</title>
        <authorList>
            <person name="Joergensen T.S."/>
            <person name="Alvarez Arevalo M."/>
            <person name="Sterndorff E.B."/>
            <person name="Faurdal D."/>
            <person name="Vuksanovic O."/>
            <person name="Mourched A.-S."/>
            <person name="Charusanti P."/>
            <person name="Shaw S."/>
            <person name="Blin K."/>
            <person name="Weber T."/>
        </authorList>
    </citation>
    <scope>NUCLEOTIDE SEQUENCE [LARGE SCALE GENOMIC DNA]</scope>
    <source>
        <strain evidence="2 3">NBC_00017</strain>
    </source>
</reference>
<feature type="compositionally biased region" description="Basic residues" evidence="1">
    <location>
        <begin position="28"/>
        <end position="39"/>
    </location>
</feature>
<name>A0ABZ1MFS9_STREF</name>
<gene>
    <name evidence="2" type="ORF">OHU35_05165</name>
</gene>
<feature type="region of interest" description="Disordered" evidence="1">
    <location>
        <begin position="28"/>
        <end position="47"/>
    </location>
</feature>
<evidence type="ECO:0000313" key="3">
    <source>
        <dbReference type="Proteomes" id="UP001621512"/>
    </source>
</evidence>
<sequence>MYLDLGTYLIAEGTPLELWSVWRRRHQTRSQTSHYRRQAPTRLPQCR</sequence>
<protein>
    <submittedName>
        <fullName evidence="2">Uncharacterized protein</fullName>
    </submittedName>
</protein>